<reference evidence="1 2" key="1">
    <citation type="submission" date="2013-11" db="EMBL/GenBank/DDBJ databases">
        <title>Opisthorchis viverrini - life in the bile duct.</title>
        <authorList>
            <person name="Young N.D."/>
            <person name="Nagarajan N."/>
            <person name="Lin S.J."/>
            <person name="Korhonen P.K."/>
            <person name="Jex A.R."/>
            <person name="Hall R.S."/>
            <person name="Safavi-Hemami H."/>
            <person name="Kaewkong W."/>
            <person name="Bertrand D."/>
            <person name="Gao S."/>
            <person name="Seet Q."/>
            <person name="Wongkham S."/>
            <person name="Teh B.T."/>
            <person name="Wongkham C."/>
            <person name="Intapan P.M."/>
            <person name="Maleewong W."/>
            <person name="Yang X."/>
            <person name="Hu M."/>
            <person name="Wang Z."/>
            <person name="Hofmann A."/>
            <person name="Sternberg P.W."/>
            <person name="Tan P."/>
            <person name="Wang J."/>
            <person name="Gasser R.B."/>
        </authorList>
    </citation>
    <scope>NUCLEOTIDE SEQUENCE [LARGE SCALE GENOMIC DNA]</scope>
</reference>
<evidence type="ECO:0000313" key="2">
    <source>
        <dbReference type="Proteomes" id="UP000054324"/>
    </source>
</evidence>
<dbReference type="GeneID" id="20318486"/>
<evidence type="ECO:0000313" key="1">
    <source>
        <dbReference type="EMBL" id="KER29013.1"/>
    </source>
</evidence>
<dbReference type="KEGG" id="ovi:T265_04304"/>
<organism evidence="1 2">
    <name type="scientific">Opisthorchis viverrini</name>
    <name type="common">Southeast Asian liver fluke</name>
    <dbReference type="NCBI Taxonomy" id="6198"/>
    <lineage>
        <taxon>Eukaryota</taxon>
        <taxon>Metazoa</taxon>
        <taxon>Spiralia</taxon>
        <taxon>Lophotrochozoa</taxon>
        <taxon>Platyhelminthes</taxon>
        <taxon>Trematoda</taxon>
        <taxon>Digenea</taxon>
        <taxon>Opisthorchiida</taxon>
        <taxon>Opisthorchiata</taxon>
        <taxon>Opisthorchiidae</taxon>
        <taxon>Opisthorchis</taxon>
    </lineage>
</organism>
<name>A0A074ZNP0_OPIVI</name>
<accession>A0A074ZNP0</accession>
<sequence>MNDPKYIGTIAKINSTEEDKTIPLSGMFSAVAFKVALTTVLAFKGSITATTQSGVQIGRARVDEPSVGRPHSQFNLRSVGLQELPELR</sequence>
<dbReference type="Proteomes" id="UP000054324">
    <property type="component" value="Unassembled WGS sequence"/>
</dbReference>
<dbReference type="AlphaFoldDB" id="A0A074ZNP0"/>
<keyword evidence="2" id="KW-1185">Reference proteome</keyword>
<proteinExistence type="predicted"/>
<dbReference type="EMBL" id="KL596687">
    <property type="protein sequence ID" value="KER29013.1"/>
    <property type="molecule type" value="Genomic_DNA"/>
</dbReference>
<dbReference type="CTD" id="20318486"/>
<gene>
    <name evidence="1" type="ORF">T265_04304</name>
</gene>
<dbReference type="RefSeq" id="XP_009167267.1">
    <property type="nucleotide sequence ID" value="XM_009169003.1"/>
</dbReference>
<protein>
    <submittedName>
        <fullName evidence="1">Uncharacterized protein</fullName>
    </submittedName>
</protein>